<accession>A0ABR9B9Q1</accession>
<dbReference type="Proteomes" id="UP000603602">
    <property type="component" value="Unassembled WGS sequence"/>
</dbReference>
<evidence type="ECO:0000256" key="7">
    <source>
        <dbReference type="ARBA" id="ARBA00023136"/>
    </source>
</evidence>
<evidence type="ECO:0000256" key="4">
    <source>
        <dbReference type="ARBA" id="ARBA00022519"/>
    </source>
</evidence>
<evidence type="ECO:0000256" key="3">
    <source>
        <dbReference type="ARBA" id="ARBA00022475"/>
    </source>
</evidence>
<evidence type="ECO:0000256" key="6">
    <source>
        <dbReference type="ARBA" id="ARBA00022989"/>
    </source>
</evidence>
<evidence type="ECO:0000256" key="2">
    <source>
        <dbReference type="ARBA" id="ARBA00022448"/>
    </source>
</evidence>
<evidence type="ECO:0000313" key="12">
    <source>
        <dbReference type="Proteomes" id="UP000603602"/>
    </source>
</evidence>
<keyword evidence="7 9" id="KW-0472">Membrane</keyword>
<comment type="subcellular location">
    <subcellularLocation>
        <location evidence="1 9">Cell inner membrane</location>
        <topology evidence="1 9">Multi-pass membrane protein</topology>
    </subcellularLocation>
</comment>
<evidence type="ECO:0000313" key="11">
    <source>
        <dbReference type="EMBL" id="MBD8502977.1"/>
    </source>
</evidence>
<feature type="transmembrane region" description="Helical" evidence="9">
    <location>
        <begin position="20"/>
        <end position="41"/>
    </location>
</feature>
<feature type="transmembrane region" description="Helical" evidence="9">
    <location>
        <begin position="91"/>
        <end position="111"/>
    </location>
</feature>
<dbReference type="PANTHER" id="PTHR35011:SF2">
    <property type="entry name" value="2,3-DIKETO-L-GULONATE TRAP TRANSPORTER SMALL PERMEASE PROTEIN YIAM"/>
    <property type="match status" value="1"/>
</dbReference>
<keyword evidence="12" id="KW-1185">Reference proteome</keyword>
<protein>
    <recommendedName>
        <fullName evidence="9">TRAP transporter small permease protein</fullName>
    </recommendedName>
</protein>
<evidence type="ECO:0000256" key="9">
    <source>
        <dbReference type="RuleBase" id="RU369079"/>
    </source>
</evidence>
<dbReference type="Pfam" id="PF04290">
    <property type="entry name" value="DctQ"/>
    <property type="match status" value="1"/>
</dbReference>
<comment type="subunit">
    <text evidence="9">The complex comprises the extracytoplasmic solute receptor protein and the two transmembrane proteins.</text>
</comment>
<keyword evidence="6 9" id="KW-1133">Transmembrane helix</keyword>
<dbReference type="PROSITE" id="PS51257">
    <property type="entry name" value="PROKAR_LIPOPROTEIN"/>
    <property type="match status" value="1"/>
</dbReference>
<evidence type="ECO:0000259" key="10">
    <source>
        <dbReference type="Pfam" id="PF04290"/>
    </source>
</evidence>
<feature type="transmembrane region" description="Helical" evidence="9">
    <location>
        <begin position="53"/>
        <end position="71"/>
    </location>
</feature>
<name>A0ABR9B9Q1_9RHOO</name>
<evidence type="ECO:0000256" key="5">
    <source>
        <dbReference type="ARBA" id="ARBA00022692"/>
    </source>
</evidence>
<dbReference type="EMBL" id="JACYTO010000001">
    <property type="protein sequence ID" value="MBD8502977.1"/>
    <property type="molecule type" value="Genomic_DNA"/>
</dbReference>
<keyword evidence="3" id="KW-1003">Cell membrane</keyword>
<dbReference type="InterPro" id="IPR055348">
    <property type="entry name" value="DctQ"/>
</dbReference>
<comment type="function">
    <text evidence="9">Part of the tripartite ATP-independent periplasmic (TRAP) transport system.</text>
</comment>
<keyword evidence="2 9" id="KW-0813">Transport</keyword>
<dbReference type="RefSeq" id="WP_187717718.1">
    <property type="nucleotide sequence ID" value="NZ_JACTAH010000001.1"/>
</dbReference>
<keyword evidence="4 9" id="KW-0997">Cell inner membrane</keyword>
<gene>
    <name evidence="11" type="ORF">IFO67_08795</name>
</gene>
<sequence>MLEYIQKADHGLAWIERGLVVAFTGAIACIMVAQVVMRYFFGAPLFWAEEISVQMLVFATLFGLSLLVRHGQLVTIDFLPNALSPRARHGLSAALGVVMLGLFAFLSWLGWEWIARPEVRIELGATTQLPRWWNYAVLPLAAAMMAWHQLAAILRELRAFAGGAR</sequence>
<organism evidence="11 12">
    <name type="scientific">Thauera sedimentorum</name>
    <dbReference type="NCBI Taxonomy" id="2767595"/>
    <lineage>
        <taxon>Bacteria</taxon>
        <taxon>Pseudomonadati</taxon>
        <taxon>Pseudomonadota</taxon>
        <taxon>Betaproteobacteria</taxon>
        <taxon>Rhodocyclales</taxon>
        <taxon>Zoogloeaceae</taxon>
        <taxon>Thauera</taxon>
    </lineage>
</organism>
<reference evidence="12" key="1">
    <citation type="submission" date="2023-07" db="EMBL/GenBank/DDBJ databases">
        <title>Thauera sp. CAU 1555 isolated from sand of Yaerae Beach.</title>
        <authorList>
            <person name="Kim W."/>
        </authorList>
    </citation>
    <scope>NUCLEOTIDE SEQUENCE [LARGE SCALE GENOMIC DNA]</scope>
    <source>
        <strain evidence="12">CAU 1555</strain>
    </source>
</reference>
<dbReference type="InterPro" id="IPR007387">
    <property type="entry name" value="TRAP_DctQ"/>
</dbReference>
<evidence type="ECO:0000256" key="1">
    <source>
        <dbReference type="ARBA" id="ARBA00004429"/>
    </source>
</evidence>
<comment type="similarity">
    <text evidence="8 9">Belongs to the TRAP transporter small permease family.</text>
</comment>
<comment type="caution">
    <text evidence="11">The sequence shown here is derived from an EMBL/GenBank/DDBJ whole genome shotgun (WGS) entry which is preliminary data.</text>
</comment>
<feature type="transmembrane region" description="Helical" evidence="9">
    <location>
        <begin position="132"/>
        <end position="150"/>
    </location>
</feature>
<feature type="domain" description="Tripartite ATP-independent periplasmic transporters DctQ component" evidence="10">
    <location>
        <begin position="27"/>
        <end position="158"/>
    </location>
</feature>
<proteinExistence type="inferred from homology"/>
<evidence type="ECO:0000256" key="8">
    <source>
        <dbReference type="ARBA" id="ARBA00038436"/>
    </source>
</evidence>
<keyword evidence="5 9" id="KW-0812">Transmembrane</keyword>
<dbReference type="PANTHER" id="PTHR35011">
    <property type="entry name" value="2,3-DIKETO-L-GULONATE TRAP TRANSPORTER SMALL PERMEASE PROTEIN YIAM"/>
    <property type="match status" value="1"/>
</dbReference>